<dbReference type="PRINTS" id="PR00368">
    <property type="entry name" value="FADPNR"/>
</dbReference>
<dbReference type="InParanoid" id="A0A401GVN8"/>
<feature type="domain" description="FAD/NAD(P)-binding" evidence="5">
    <location>
        <begin position="26"/>
        <end position="312"/>
    </location>
</feature>
<dbReference type="InterPro" id="IPR023753">
    <property type="entry name" value="FAD/NAD-binding_dom"/>
</dbReference>
<evidence type="ECO:0000256" key="1">
    <source>
        <dbReference type="ARBA" id="ARBA00006442"/>
    </source>
</evidence>
<dbReference type="SUPFAM" id="SSF51905">
    <property type="entry name" value="FAD/NAD(P)-binding domain"/>
    <property type="match status" value="1"/>
</dbReference>
<sequence length="393" mass="42929">MGSVVSFLHKKRDAAVMSKTIEEKKNVVIVGGGHAGSLLARSLSRTLDSSKYRVILINERPYAIHFLAAARMTVTDEGHIEDGALIPYDKLFINGNGTLKVDKVTAIEETEPGQGGVVVLQSGERISYAALALASGSSWSGPLDFPTTDSEIREHIKEWRLKYGNAKHIVLIGGGAVGIETAGELRDTFADKKITIIQSDKMLLNATYPAKYRKDLEKRVRARKINLVLGEYLDSMPELDTIGITTRSGTTIPDADLVVPTFGPRLNVAYIKTLGSDVLNERSQVKVKPTFETVAHPGVFALGDITDWKEQKQALKGPAHVAVVAPNITSFLAGEPQKKIYKGTPEAIVVPIGKGHGSSYFPYFWGLMFGDYFTSWLKGGDLFIKKTRAERGL</sequence>
<evidence type="ECO:0000259" key="5">
    <source>
        <dbReference type="Pfam" id="PF07992"/>
    </source>
</evidence>
<dbReference type="GO" id="GO:0004174">
    <property type="term" value="F:electron-transferring-flavoprotein dehydrogenase activity"/>
    <property type="evidence" value="ECO:0007669"/>
    <property type="project" value="TreeGrafter"/>
</dbReference>
<dbReference type="GeneID" id="38783208"/>
<reference evidence="6 7" key="1">
    <citation type="journal article" date="2018" name="Sci. Rep.">
        <title>Genome sequence of the cauliflower mushroom Sparassis crispa (Hanabiratake) and its association with beneficial usage.</title>
        <authorList>
            <person name="Kiyama R."/>
            <person name="Furutani Y."/>
            <person name="Kawaguchi K."/>
            <person name="Nakanishi T."/>
        </authorList>
    </citation>
    <scope>NUCLEOTIDE SEQUENCE [LARGE SCALE GENOMIC DNA]</scope>
</reference>
<dbReference type="OrthoDB" id="202203at2759"/>
<name>A0A401GVN8_9APHY</name>
<comment type="similarity">
    <text evidence="1">Belongs to the FAD-dependent oxidoreductase family.</text>
</comment>
<dbReference type="AlphaFoldDB" id="A0A401GVN8"/>
<dbReference type="STRING" id="139825.A0A401GVN8"/>
<keyword evidence="7" id="KW-1185">Reference proteome</keyword>
<keyword evidence="3" id="KW-0274">FAD</keyword>
<dbReference type="Gene3D" id="3.50.50.100">
    <property type="match status" value="1"/>
</dbReference>
<dbReference type="Pfam" id="PF07992">
    <property type="entry name" value="Pyr_redox_2"/>
    <property type="match status" value="1"/>
</dbReference>
<dbReference type="RefSeq" id="XP_027617204.1">
    <property type="nucleotide sequence ID" value="XM_027761403.1"/>
</dbReference>
<proteinExistence type="inferred from homology"/>
<dbReference type="PANTHER" id="PTHR43735:SF3">
    <property type="entry name" value="FERROPTOSIS SUPPRESSOR PROTEIN 1"/>
    <property type="match status" value="1"/>
</dbReference>
<dbReference type="GO" id="GO:0050660">
    <property type="term" value="F:flavin adenine dinucleotide binding"/>
    <property type="evidence" value="ECO:0007669"/>
    <property type="project" value="TreeGrafter"/>
</dbReference>
<accession>A0A401GVN8</accession>
<comment type="caution">
    <text evidence="6">The sequence shown here is derived from an EMBL/GenBank/DDBJ whole genome shotgun (WGS) entry which is preliminary data.</text>
</comment>
<keyword evidence="2" id="KW-0285">Flavoprotein</keyword>
<evidence type="ECO:0000313" key="7">
    <source>
        <dbReference type="Proteomes" id="UP000287166"/>
    </source>
</evidence>
<dbReference type="Proteomes" id="UP000287166">
    <property type="component" value="Unassembled WGS sequence"/>
</dbReference>
<evidence type="ECO:0000256" key="2">
    <source>
        <dbReference type="ARBA" id="ARBA00022630"/>
    </source>
</evidence>
<gene>
    <name evidence="6" type="ORF">SCP_0901700</name>
</gene>
<evidence type="ECO:0000256" key="3">
    <source>
        <dbReference type="ARBA" id="ARBA00022827"/>
    </source>
</evidence>
<evidence type="ECO:0000256" key="4">
    <source>
        <dbReference type="ARBA" id="ARBA00023002"/>
    </source>
</evidence>
<evidence type="ECO:0000313" key="6">
    <source>
        <dbReference type="EMBL" id="GBE86291.1"/>
    </source>
</evidence>
<organism evidence="6 7">
    <name type="scientific">Sparassis crispa</name>
    <dbReference type="NCBI Taxonomy" id="139825"/>
    <lineage>
        <taxon>Eukaryota</taxon>
        <taxon>Fungi</taxon>
        <taxon>Dikarya</taxon>
        <taxon>Basidiomycota</taxon>
        <taxon>Agaricomycotina</taxon>
        <taxon>Agaricomycetes</taxon>
        <taxon>Polyporales</taxon>
        <taxon>Sparassidaceae</taxon>
        <taxon>Sparassis</taxon>
    </lineage>
</organism>
<dbReference type="PRINTS" id="PR00469">
    <property type="entry name" value="PNDRDTASEII"/>
</dbReference>
<dbReference type="EMBL" id="BFAD01000009">
    <property type="protein sequence ID" value="GBE86291.1"/>
    <property type="molecule type" value="Genomic_DNA"/>
</dbReference>
<dbReference type="GO" id="GO:0005737">
    <property type="term" value="C:cytoplasm"/>
    <property type="evidence" value="ECO:0007669"/>
    <property type="project" value="TreeGrafter"/>
</dbReference>
<dbReference type="PANTHER" id="PTHR43735">
    <property type="entry name" value="APOPTOSIS-INDUCING FACTOR 1"/>
    <property type="match status" value="1"/>
</dbReference>
<protein>
    <submittedName>
        <fullName evidence="6">FAD/NAD(P)-binding domain-containing protein</fullName>
    </submittedName>
</protein>
<dbReference type="InterPro" id="IPR036188">
    <property type="entry name" value="FAD/NAD-bd_sf"/>
</dbReference>
<keyword evidence="4" id="KW-0560">Oxidoreductase</keyword>